<dbReference type="PANTHER" id="PTHR33495">
    <property type="entry name" value="ANTI-SIGMA FACTOR ANTAGONIST TM_1081-RELATED-RELATED"/>
    <property type="match status" value="1"/>
</dbReference>
<protein>
    <recommendedName>
        <fullName evidence="2">Anti-sigma factor antagonist</fullName>
    </recommendedName>
</protein>
<proteinExistence type="inferred from homology"/>
<dbReference type="KEGG" id="pbor:BSF38_04983"/>
<dbReference type="OrthoDB" id="287590at2"/>
<keyword evidence="5" id="KW-1185">Reference proteome</keyword>
<dbReference type="RefSeq" id="WP_076349756.1">
    <property type="nucleotide sequence ID" value="NZ_CP019082.1"/>
</dbReference>
<evidence type="ECO:0000313" key="5">
    <source>
        <dbReference type="Proteomes" id="UP000186309"/>
    </source>
</evidence>
<gene>
    <name evidence="4" type="primary">rsbV_2</name>
    <name evidence="4" type="ORF">BSF38_04983</name>
</gene>
<sequence>MSQGPRRLLRLETVDGVTVVSFVDTKIVTEEQIQEVGEQLYSLVEDEGHKSLLLNFGNVQYLSSAALGKLINLKKKVAAVKGKLKLCCIHPDLLEVFRITRLDQVFEIYPEEQTALDKF</sequence>
<reference evidence="5" key="1">
    <citation type="submission" date="2016-12" db="EMBL/GenBank/DDBJ databases">
        <title>Comparative genomics of four Isosphaeraceae planctomycetes: a common pool of plasmids and glycoside hydrolase genes.</title>
        <authorList>
            <person name="Ivanova A."/>
        </authorList>
    </citation>
    <scope>NUCLEOTIDE SEQUENCE [LARGE SCALE GENOMIC DNA]</scope>
    <source>
        <strain evidence="5">PX4</strain>
    </source>
</reference>
<dbReference type="Pfam" id="PF01740">
    <property type="entry name" value="STAS"/>
    <property type="match status" value="1"/>
</dbReference>
<dbReference type="InterPro" id="IPR036513">
    <property type="entry name" value="STAS_dom_sf"/>
</dbReference>
<accession>A0A1U7CWY9</accession>
<dbReference type="PROSITE" id="PS50801">
    <property type="entry name" value="STAS"/>
    <property type="match status" value="1"/>
</dbReference>
<dbReference type="NCBIfam" id="TIGR00377">
    <property type="entry name" value="ant_ant_sig"/>
    <property type="match status" value="1"/>
</dbReference>
<dbReference type="Proteomes" id="UP000186309">
    <property type="component" value="Chromosome"/>
</dbReference>
<dbReference type="InterPro" id="IPR003658">
    <property type="entry name" value="Anti-sigma_ant"/>
</dbReference>
<dbReference type="EMBL" id="CP019082">
    <property type="protein sequence ID" value="APW63416.1"/>
    <property type="molecule type" value="Genomic_DNA"/>
</dbReference>
<dbReference type="SUPFAM" id="SSF52091">
    <property type="entry name" value="SpoIIaa-like"/>
    <property type="match status" value="1"/>
</dbReference>
<dbReference type="Gene3D" id="3.30.750.24">
    <property type="entry name" value="STAS domain"/>
    <property type="match status" value="1"/>
</dbReference>
<dbReference type="PANTHER" id="PTHR33495:SF2">
    <property type="entry name" value="ANTI-SIGMA FACTOR ANTAGONIST TM_1081-RELATED"/>
    <property type="match status" value="1"/>
</dbReference>
<dbReference type="CDD" id="cd07043">
    <property type="entry name" value="STAS_anti-anti-sigma_factors"/>
    <property type="match status" value="1"/>
</dbReference>
<dbReference type="AlphaFoldDB" id="A0A1U7CWY9"/>
<evidence type="ECO:0000256" key="1">
    <source>
        <dbReference type="ARBA" id="ARBA00009013"/>
    </source>
</evidence>
<comment type="similarity">
    <text evidence="1 2">Belongs to the anti-sigma-factor antagonist family.</text>
</comment>
<evidence type="ECO:0000259" key="3">
    <source>
        <dbReference type="PROSITE" id="PS50801"/>
    </source>
</evidence>
<evidence type="ECO:0000313" key="4">
    <source>
        <dbReference type="EMBL" id="APW63416.1"/>
    </source>
</evidence>
<organism evidence="4 5">
    <name type="scientific">Paludisphaera borealis</name>
    <dbReference type="NCBI Taxonomy" id="1387353"/>
    <lineage>
        <taxon>Bacteria</taxon>
        <taxon>Pseudomonadati</taxon>
        <taxon>Planctomycetota</taxon>
        <taxon>Planctomycetia</taxon>
        <taxon>Isosphaerales</taxon>
        <taxon>Isosphaeraceae</taxon>
        <taxon>Paludisphaera</taxon>
    </lineage>
</organism>
<evidence type="ECO:0000256" key="2">
    <source>
        <dbReference type="RuleBase" id="RU003749"/>
    </source>
</evidence>
<dbReference type="STRING" id="1387353.BSF38_04983"/>
<dbReference type="GO" id="GO:0043856">
    <property type="term" value="F:anti-sigma factor antagonist activity"/>
    <property type="evidence" value="ECO:0007669"/>
    <property type="project" value="InterPro"/>
</dbReference>
<feature type="domain" description="STAS" evidence="3">
    <location>
        <begin position="38"/>
        <end position="119"/>
    </location>
</feature>
<name>A0A1U7CWY9_9BACT</name>
<dbReference type="InterPro" id="IPR002645">
    <property type="entry name" value="STAS_dom"/>
</dbReference>